<dbReference type="AlphaFoldDB" id="A0A2M9CKS5"/>
<keyword evidence="4" id="KW-1185">Reference proteome</keyword>
<organism evidence="3 4">
    <name type="scientific">Diaminobutyricimonas aerilata</name>
    <dbReference type="NCBI Taxonomy" id="1162967"/>
    <lineage>
        <taxon>Bacteria</taxon>
        <taxon>Bacillati</taxon>
        <taxon>Actinomycetota</taxon>
        <taxon>Actinomycetes</taxon>
        <taxon>Micrococcales</taxon>
        <taxon>Microbacteriaceae</taxon>
        <taxon>Diaminobutyricimonas</taxon>
    </lineage>
</organism>
<dbReference type="OrthoDB" id="5188303at2"/>
<protein>
    <submittedName>
        <fullName evidence="3">Type III secretion system (T3SS) SseB-like protein</fullName>
    </submittedName>
</protein>
<name>A0A2M9CKS5_9MICO</name>
<comment type="caution">
    <text evidence="3">The sequence shown here is derived from an EMBL/GenBank/DDBJ whole genome shotgun (WGS) entry which is preliminary data.</text>
</comment>
<dbReference type="RefSeq" id="WP_100364678.1">
    <property type="nucleotide sequence ID" value="NZ_PGFF01000001.1"/>
</dbReference>
<evidence type="ECO:0000313" key="4">
    <source>
        <dbReference type="Proteomes" id="UP000228758"/>
    </source>
</evidence>
<feature type="region of interest" description="Disordered" evidence="1">
    <location>
        <begin position="1"/>
        <end position="25"/>
    </location>
</feature>
<dbReference type="EMBL" id="PGFF01000001">
    <property type="protein sequence ID" value="PJJ72494.1"/>
    <property type="molecule type" value="Genomic_DNA"/>
</dbReference>
<feature type="domain" description="SseB protein N-terminal" evidence="2">
    <location>
        <begin position="33"/>
        <end position="155"/>
    </location>
</feature>
<reference evidence="3 4" key="1">
    <citation type="submission" date="2017-11" db="EMBL/GenBank/DDBJ databases">
        <title>Genomic Encyclopedia of Archaeal and Bacterial Type Strains, Phase II (KMG-II): From Individual Species to Whole Genera.</title>
        <authorList>
            <person name="Goeker M."/>
        </authorList>
    </citation>
    <scope>NUCLEOTIDE SEQUENCE [LARGE SCALE GENOMIC DNA]</scope>
    <source>
        <strain evidence="3 4">DSM 27393</strain>
    </source>
</reference>
<dbReference type="Proteomes" id="UP000228758">
    <property type="component" value="Unassembled WGS sequence"/>
</dbReference>
<evidence type="ECO:0000259" key="2">
    <source>
        <dbReference type="Pfam" id="PF07179"/>
    </source>
</evidence>
<evidence type="ECO:0000313" key="3">
    <source>
        <dbReference type="EMBL" id="PJJ72494.1"/>
    </source>
</evidence>
<dbReference type="Pfam" id="PF07179">
    <property type="entry name" value="SseB"/>
    <property type="match status" value="1"/>
</dbReference>
<proteinExistence type="predicted"/>
<sequence length="250" mass="26574">MTGADSAGQPWAGRSFTPNEHAADDGRADPALLEALRRFIAHEVGETEVVDALRGARLLIPLLAALGESAVGEHGHLVDKSQELSIVTVAGPDGRTVLPAFTSVETMGRWNPTARPVPAEAVRVALAAASEQTELVVLDPGSDTEFVVRRPAVWAIARGEAWSPSHSDEMVLAEFMRAVEPEPAVVTVRLAPGDPAARLAGPELVVRLAVADGLERDEVRALTARLQDRIRASAVIAERVDSMRLQVVTA</sequence>
<evidence type="ECO:0000256" key="1">
    <source>
        <dbReference type="SAM" id="MobiDB-lite"/>
    </source>
</evidence>
<dbReference type="InterPro" id="IPR009839">
    <property type="entry name" value="SseB_N"/>
</dbReference>
<gene>
    <name evidence="3" type="ORF">CLV46_2066</name>
</gene>
<accession>A0A2M9CKS5</accession>